<feature type="transmembrane region" description="Helical" evidence="6">
    <location>
        <begin position="115"/>
        <end position="136"/>
    </location>
</feature>
<gene>
    <name evidence="9 10" type="primary">LOC117651585</name>
</gene>
<reference evidence="9 10" key="1">
    <citation type="submission" date="2025-04" db="UniProtKB">
        <authorList>
            <consortium name="RefSeq"/>
        </authorList>
    </citation>
    <scope>IDENTIFICATION</scope>
    <source>
        <tissue evidence="9 10">Total insect</tissue>
    </source>
</reference>
<feature type="transmembrane region" description="Helical" evidence="6">
    <location>
        <begin position="142"/>
        <end position="164"/>
    </location>
</feature>
<keyword evidence="2 5" id="KW-0812">Transmembrane</keyword>
<dbReference type="GO" id="GO:0007009">
    <property type="term" value="P:plasma membrane organization"/>
    <property type="evidence" value="ECO:0007669"/>
    <property type="project" value="TreeGrafter"/>
</dbReference>
<evidence type="ECO:0000256" key="4">
    <source>
        <dbReference type="ARBA" id="ARBA00023136"/>
    </source>
</evidence>
<dbReference type="RefSeq" id="XP_034251615.1">
    <property type="nucleotide sequence ID" value="XM_034395724.1"/>
</dbReference>
<dbReference type="GeneID" id="117651585"/>
<keyword evidence="3 6" id="KW-1133">Transmembrane helix</keyword>
<dbReference type="AlphaFoldDB" id="A0A6P9A4W1"/>
<dbReference type="InterPro" id="IPR050846">
    <property type="entry name" value="TLCD"/>
</dbReference>
<dbReference type="OrthoDB" id="10266980at2759"/>
<evidence type="ECO:0000256" key="3">
    <source>
        <dbReference type="ARBA" id="ARBA00022989"/>
    </source>
</evidence>
<dbReference type="KEGG" id="tpal:117651585"/>
<evidence type="ECO:0000259" key="7">
    <source>
        <dbReference type="PROSITE" id="PS50922"/>
    </source>
</evidence>
<name>A0A6P9A4W1_THRPL</name>
<dbReference type="RefSeq" id="XP_034251616.1">
    <property type="nucleotide sequence ID" value="XM_034395725.1"/>
</dbReference>
<dbReference type="GO" id="GO:0005886">
    <property type="term" value="C:plasma membrane"/>
    <property type="evidence" value="ECO:0007669"/>
    <property type="project" value="TreeGrafter"/>
</dbReference>
<proteinExistence type="predicted"/>
<dbReference type="GO" id="GO:0071709">
    <property type="term" value="P:membrane assembly"/>
    <property type="evidence" value="ECO:0007669"/>
    <property type="project" value="TreeGrafter"/>
</dbReference>
<organism evidence="10">
    <name type="scientific">Thrips palmi</name>
    <name type="common">Melon thrips</name>
    <dbReference type="NCBI Taxonomy" id="161013"/>
    <lineage>
        <taxon>Eukaryota</taxon>
        <taxon>Metazoa</taxon>
        <taxon>Ecdysozoa</taxon>
        <taxon>Arthropoda</taxon>
        <taxon>Hexapoda</taxon>
        <taxon>Insecta</taxon>
        <taxon>Pterygota</taxon>
        <taxon>Neoptera</taxon>
        <taxon>Paraneoptera</taxon>
        <taxon>Thysanoptera</taxon>
        <taxon>Terebrantia</taxon>
        <taxon>Thripoidea</taxon>
        <taxon>Thripidae</taxon>
        <taxon>Thrips</taxon>
    </lineage>
</organism>
<feature type="transmembrane region" description="Helical" evidence="6">
    <location>
        <begin position="204"/>
        <end position="228"/>
    </location>
</feature>
<dbReference type="SMART" id="SM00724">
    <property type="entry name" value="TLC"/>
    <property type="match status" value="1"/>
</dbReference>
<dbReference type="GO" id="GO:0055091">
    <property type="term" value="P:phospholipid homeostasis"/>
    <property type="evidence" value="ECO:0007669"/>
    <property type="project" value="TreeGrafter"/>
</dbReference>
<evidence type="ECO:0000256" key="2">
    <source>
        <dbReference type="ARBA" id="ARBA00022692"/>
    </source>
</evidence>
<evidence type="ECO:0000313" key="9">
    <source>
        <dbReference type="RefSeq" id="XP_034251615.1"/>
    </source>
</evidence>
<protein>
    <submittedName>
        <fullName evidence="9 10">TLC domain-containing protein 2-like</fullName>
    </submittedName>
</protein>
<dbReference type="Pfam" id="PF03798">
    <property type="entry name" value="TRAM_LAG1_CLN8"/>
    <property type="match status" value="1"/>
</dbReference>
<comment type="subcellular location">
    <subcellularLocation>
        <location evidence="1">Membrane</location>
        <topology evidence="1">Multi-pass membrane protein</topology>
    </subcellularLocation>
</comment>
<feature type="transmembrane region" description="Helical" evidence="6">
    <location>
        <begin position="12"/>
        <end position="34"/>
    </location>
</feature>
<dbReference type="GO" id="GO:0097035">
    <property type="term" value="P:regulation of membrane lipid distribution"/>
    <property type="evidence" value="ECO:0007669"/>
    <property type="project" value="TreeGrafter"/>
</dbReference>
<dbReference type="PANTHER" id="PTHR13439:SF4">
    <property type="entry name" value="TLC DOMAIN-CONTAINING PROTEIN"/>
    <property type="match status" value="1"/>
</dbReference>
<evidence type="ECO:0000256" key="6">
    <source>
        <dbReference type="SAM" id="Phobius"/>
    </source>
</evidence>
<feature type="domain" description="TLC" evidence="7">
    <location>
        <begin position="43"/>
        <end position="236"/>
    </location>
</feature>
<feature type="transmembrane region" description="Helical" evidence="6">
    <location>
        <begin position="176"/>
        <end position="198"/>
    </location>
</feature>
<evidence type="ECO:0000313" key="8">
    <source>
        <dbReference type="Proteomes" id="UP000515158"/>
    </source>
</evidence>
<evidence type="ECO:0000256" key="5">
    <source>
        <dbReference type="PROSITE-ProRule" id="PRU00205"/>
    </source>
</evidence>
<keyword evidence="8" id="KW-1185">Reference proteome</keyword>
<evidence type="ECO:0000256" key="1">
    <source>
        <dbReference type="ARBA" id="ARBA00004141"/>
    </source>
</evidence>
<dbReference type="PROSITE" id="PS50922">
    <property type="entry name" value="TLC"/>
    <property type="match status" value="1"/>
</dbReference>
<keyword evidence="4 5" id="KW-0472">Membrane</keyword>
<sequence>MDVNQAKDSNNAYLWVFYSFVSFCCTNYCLGFFVPSNASNTPHQVWRWKNIASSLVHSSITGIWSVICFLQIPEMQNDLINEFAVSAQGVISLSVGYFIYDFVDMAIHDRRRSTELLFHHVLVITCFGLSVCTSYYQGYSLVALLVEVNSIFLHLRQLMLLYGVSKGAPIYKANSVLNLGTFVVFRVFAMGGMLQWLLSHRSELTVTVFGLGVFSLIVIMGMNFQLLYRVLKSDYLKKSKPTVSKLASSTEVSADVPIVQKSDSGAHPSVQNSKTSVPSYEAELLLPIPNGADMKLD</sequence>
<evidence type="ECO:0000313" key="10">
    <source>
        <dbReference type="RefSeq" id="XP_034251616.1"/>
    </source>
</evidence>
<dbReference type="PANTHER" id="PTHR13439">
    <property type="entry name" value="CT120 PROTEIN"/>
    <property type="match status" value="1"/>
</dbReference>
<accession>A0A6P9A4W1</accession>
<dbReference type="Proteomes" id="UP000515158">
    <property type="component" value="Unplaced"/>
</dbReference>
<dbReference type="InterPro" id="IPR006634">
    <property type="entry name" value="TLC-dom"/>
</dbReference>
<feature type="transmembrane region" description="Helical" evidence="6">
    <location>
        <begin position="84"/>
        <end position="103"/>
    </location>
</feature>